<organism evidence="1 2">
    <name type="scientific">Elizabethkingia anophelis NUHP1</name>
    <dbReference type="NCBI Taxonomy" id="1338011"/>
    <lineage>
        <taxon>Bacteria</taxon>
        <taxon>Pseudomonadati</taxon>
        <taxon>Bacteroidota</taxon>
        <taxon>Flavobacteriia</taxon>
        <taxon>Flavobacteriales</taxon>
        <taxon>Weeksellaceae</taxon>
        <taxon>Elizabethkingia</taxon>
    </lineage>
</organism>
<name>A0A077ECL6_9FLAO</name>
<evidence type="ECO:0000313" key="1">
    <source>
        <dbReference type="EMBL" id="AIL45296.1"/>
    </source>
</evidence>
<dbReference type="Proteomes" id="UP000028933">
    <property type="component" value="Chromosome"/>
</dbReference>
<evidence type="ECO:0000313" key="2">
    <source>
        <dbReference type="Proteomes" id="UP000028933"/>
    </source>
</evidence>
<protein>
    <submittedName>
        <fullName evidence="1">Uncharacterized protein</fullName>
    </submittedName>
</protein>
<proteinExistence type="predicted"/>
<dbReference type="EMBL" id="CP007547">
    <property type="protein sequence ID" value="AIL45296.1"/>
    <property type="molecule type" value="Genomic_DNA"/>
</dbReference>
<sequence length="63" mass="7303">MEIPVVPEIVENRPARILQQPFVFIIALNIHRIFTILRIKNHSQSINNPFILLGFIPSGNRQK</sequence>
<accession>A0A077ECL6</accession>
<dbReference type="HOGENOM" id="CLU_2878720_0_0_10"/>
<gene>
    <name evidence="1" type="ORF">BD94_1521</name>
</gene>
<reference evidence="1" key="2">
    <citation type="journal article" date="2015" name="Genome Biol. Evol.">
        <title>Complete Genome Sequence and Transcriptomic Analysis of the Novel Pathogen Elizabethkingia anophelis in Response to Oxidative Stress.</title>
        <authorList>
            <person name="Li Y."/>
            <person name="Liu Y."/>
            <person name="Chew S.C."/>
            <person name="Tay M."/>
            <person name="Salido M.M."/>
            <person name="Teo J."/>
            <person name="Lauro F.M."/>
            <person name="Givskov M."/>
            <person name="Yang L."/>
        </authorList>
    </citation>
    <scope>NUCLEOTIDE SEQUENCE</scope>
    <source>
        <strain evidence="1">NUHP1</strain>
    </source>
</reference>
<reference evidence="1" key="1">
    <citation type="journal article" date="2013" name="Lancet">
        <title>First case of E anophelis outbreak in an intensive-care unit.</title>
        <authorList>
            <person name="Teo J."/>
            <person name="Tan S.Y."/>
            <person name="Tay M."/>
            <person name="Ding Y."/>
            <person name="Kjelleberg S."/>
            <person name="Givskov M."/>
            <person name="Lin R.T."/>
            <person name="Yang L."/>
        </authorList>
    </citation>
    <scope>NUCLEOTIDE SEQUENCE [LARGE SCALE GENOMIC DNA]</scope>
    <source>
        <strain evidence="1">NUHP1</strain>
    </source>
</reference>
<dbReference type="AlphaFoldDB" id="A0A077ECL6"/>
<dbReference type="KEGG" id="eao:BD94_1521"/>